<accession>A0ABQ9XRP7</accession>
<gene>
    <name evidence="1" type="ORF">BLNAU_10756</name>
</gene>
<organism evidence="1 2">
    <name type="scientific">Blattamonas nauphoetae</name>
    <dbReference type="NCBI Taxonomy" id="2049346"/>
    <lineage>
        <taxon>Eukaryota</taxon>
        <taxon>Metamonada</taxon>
        <taxon>Preaxostyla</taxon>
        <taxon>Oxymonadida</taxon>
        <taxon>Blattamonas</taxon>
    </lineage>
</organism>
<reference evidence="1 2" key="1">
    <citation type="journal article" date="2022" name="bioRxiv">
        <title>Genomics of Preaxostyla Flagellates Illuminates Evolutionary Transitions and the Path Towards Mitochondrial Loss.</title>
        <authorList>
            <person name="Novak L.V.F."/>
            <person name="Treitli S.C."/>
            <person name="Pyrih J."/>
            <person name="Halakuc P."/>
            <person name="Pipaliya S.V."/>
            <person name="Vacek V."/>
            <person name="Brzon O."/>
            <person name="Soukal P."/>
            <person name="Eme L."/>
            <person name="Dacks J.B."/>
            <person name="Karnkowska A."/>
            <person name="Elias M."/>
            <person name="Hampl V."/>
        </authorList>
    </citation>
    <scope>NUCLEOTIDE SEQUENCE [LARGE SCALE GENOMIC DNA]</scope>
    <source>
        <strain evidence="1">NAU3</strain>
        <tissue evidence="1">Gut</tissue>
    </source>
</reference>
<protein>
    <submittedName>
        <fullName evidence="1">Uncharacterized protein</fullName>
    </submittedName>
</protein>
<sequence length="395" mass="44823">MLPEHDHQEICVTTLHPVSSSFVSDGVVSLLVASLHRATPCLALTRGQNHSVMPFFRLFVLTHNKRFFALSVGITAIDTKTDTSSKPTPFTMSIYQLPLSMDCSAFLNWSEDQQQSDKEKAVVFQSLIATVTLTPALDDALEVKAVNFLESVNPNDEESADAFLNSPERTIDESLTDFIQSIVVLLSSLNRVITIAAMKMIRTLVWRNSTAVHFTLVKADLIPQLINTLNPLSLSFDEAVDIHVPLMSNIRQSVWLATPRGLEDLEIEDDNEQQAAFETILKQVVVPSEKYHRHLCVNRYSIVDGDHSEQLMQFLARLLQICPYYQPTMDLVLHMPIVLTIPSCLTFFEFDRSIYPLLSSMVDSQREWNKRRGANQQMWKTVQRVLRTEGLRRCD</sequence>
<dbReference type="Proteomes" id="UP001281761">
    <property type="component" value="Unassembled WGS sequence"/>
</dbReference>
<dbReference type="EMBL" id="JARBJD010000080">
    <property type="protein sequence ID" value="KAK2954257.1"/>
    <property type="molecule type" value="Genomic_DNA"/>
</dbReference>
<comment type="caution">
    <text evidence="1">The sequence shown here is derived from an EMBL/GenBank/DDBJ whole genome shotgun (WGS) entry which is preliminary data.</text>
</comment>
<keyword evidence="2" id="KW-1185">Reference proteome</keyword>
<proteinExistence type="predicted"/>
<name>A0ABQ9XRP7_9EUKA</name>
<evidence type="ECO:0000313" key="2">
    <source>
        <dbReference type="Proteomes" id="UP001281761"/>
    </source>
</evidence>
<evidence type="ECO:0000313" key="1">
    <source>
        <dbReference type="EMBL" id="KAK2954257.1"/>
    </source>
</evidence>